<evidence type="ECO:0000256" key="2">
    <source>
        <dbReference type="ARBA" id="ARBA00023136"/>
    </source>
</evidence>
<keyword evidence="1 6" id="KW-0732">Signal</keyword>
<dbReference type="AlphaFoldDB" id="A0A087MG75"/>
<comment type="function">
    <text evidence="6">Part of the outer membrane protein assembly complex, which is involved in assembly and insertion of beta-barrel proteins into the outer membrane.</text>
</comment>
<comment type="subcellular location">
    <subcellularLocation>
        <location evidence="6">Cell outer membrane</location>
        <topology evidence="6">Lipid-anchor</topology>
    </subcellularLocation>
</comment>
<sequence length="278" mass="32045">MTRPTGLIRISALLVMMLALTGCKTVGGWFDGDKEKPTESLPVEEMYRVGQDSMNRNNWNRAELYFQRLVARFPYGAYSEQAQLELAYVLYKQSKNEEATSAVDRFIRTYPTHRHIDYAYYLKALINFDQGRATLLRIARQDMAKRDLGAPTQSLNDFAEVLRRYPNSRYAADSRQRMIYLRNLLARHEIQVGLYYLQRDAYVAAANRGKYILQTYPRSEHEGDALALMASAYTELGQDDLAADTRKVLEANYPDHDYLDGNWPDGQGFFSKINPFSD</sequence>
<protein>
    <recommendedName>
        <fullName evidence="6">Outer membrane protein assembly factor BamD</fullName>
    </recommendedName>
</protein>
<dbReference type="InterPro" id="IPR017689">
    <property type="entry name" value="BamD"/>
</dbReference>
<evidence type="ECO:0000259" key="7">
    <source>
        <dbReference type="Pfam" id="PF13525"/>
    </source>
</evidence>
<evidence type="ECO:0000256" key="1">
    <source>
        <dbReference type="ARBA" id="ARBA00022729"/>
    </source>
</evidence>
<keyword evidence="5 6" id="KW-0449">Lipoprotein</keyword>
<comment type="similarity">
    <text evidence="6">Belongs to the BamD family.</text>
</comment>
<dbReference type="PATRIC" id="fig|1121014.3.peg.2163"/>
<dbReference type="NCBIfam" id="TIGR03302">
    <property type="entry name" value="OM_YfiO"/>
    <property type="match status" value="1"/>
</dbReference>
<name>A0A087MG75_9GAMM</name>
<dbReference type="CDD" id="cd15830">
    <property type="entry name" value="BamD"/>
    <property type="match status" value="1"/>
</dbReference>
<evidence type="ECO:0000256" key="3">
    <source>
        <dbReference type="ARBA" id="ARBA00023139"/>
    </source>
</evidence>
<dbReference type="PROSITE" id="PS51257">
    <property type="entry name" value="PROKAR_LIPOPROTEIN"/>
    <property type="match status" value="1"/>
</dbReference>
<keyword evidence="3 6" id="KW-0564">Palmitate</keyword>
<dbReference type="GO" id="GO:1990063">
    <property type="term" value="C:Bam protein complex"/>
    <property type="evidence" value="ECO:0007669"/>
    <property type="project" value="TreeGrafter"/>
</dbReference>
<dbReference type="PANTHER" id="PTHR37423:SF1">
    <property type="entry name" value="OUTER MEMBRANE PROTEIN ASSEMBLY FACTOR BAMD"/>
    <property type="match status" value="1"/>
</dbReference>
<accession>A0A087MG75</accession>
<dbReference type="GO" id="GO:0043165">
    <property type="term" value="P:Gram-negative-bacterium-type cell outer membrane assembly"/>
    <property type="evidence" value="ECO:0007669"/>
    <property type="project" value="UniProtKB-UniRule"/>
</dbReference>
<keyword evidence="9" id="KW-1185">Reference proteome</keyword>
<feature type="domain" description="Outer membrane lipoprotein BamD-like" evidence="7">
    <location>
        <begin position="42"/>
        <end position="247"/>
    </location>
</feature>
<reference evidence="8 9" key="2">
    <citation type="journal article" date="2015" name="Stand. Genomic Sci.">
        <title>High quality draft genomic sequence of Arenimonas donghaensis DSM 18148(T).</title>
        <authorList>
            <person name="Chen F."/>
            <person name="Wang H."/>
            <person name="Cao Y."/>
            <person name="Li X."/>
            <person name="Wang G."/>
        </authorList>
    </citation>
    <scope>NUCLEOTIDE SEQUENCE [LARGE SCALE GENOMIC DNA]</scope>
    <source>
        <strain evidence="8 9">HO3-R19</strain>
    </source>
</reference>
<dbReference type="Proteomes" id="UP000029085">
    <property type="component" value="Unassembled WGS sequence"/>
</dbReference>
<dbReference type="OrthoDB" id="9779191at2"/>
<dbReference type="EMBL" id="AVCJ01000043">
    <property type="protein sequence ID" value="KFL35878.1"/>
    <property type="molecule type" value="Genomic_DNA"/>
</dbReference>
<proteinExistence type="inferred from homology"/>
<dbReference type="RefSeq" id="WP_051924593.1">
    <property type="nucleotide sequence ID" value="NZ_AVCJ01000043.1"/>
</dbReference>
<evidence type="ECO:0000313" key="9">
    <source>
        <dbReference type="Proteomes" id="UP000029085"/>
    </source>
</evidence>
<evidence type="ECO:0000256" key="6">
    <source>
        <dbReference type="HAMAP-Rule" id="MF_00922"/>
    </source>
</evidence>
<dbReference type="Pfam" id="PF13525">
    <property type="entry name" value="YfiO"/>
    <property type="match status" value="1"/>
</dbReference>
<evidence type="ECO:0000256" key="5">
    <source>
        <dbReference type="ARBA" id="ARBA00023288"/>
    </source>
</evidence>
<dbReference type="GO" id="GO:0051205">
    <property type="term" value="P:protein insertion into membrane"/>
    <property type="evidence" value="ECO:0007669"/>
    <property type="project" value="UniProtKB-UniRule"/>
</dbReference>
<dbReference type="STRING" id="1121014.N788_06290"/>
<dbReference type="HAMAP" id="MF_00922">
    <property type="entry name" value="OM_assembly_BamD"/>
    <property type="match status" value="1"/>
</dbReference>
<dbReference type="InterPro" id="IPR039565">
    <property type="entry name" value="BamD-like"/>
</dbReference>
<dbReference type="InterPro" id="IPR011990">
    <property type="entry name" value="TPR-like_helical_dom_sf"/>
</dbReference>
<dbReference type="PANTHER" id="PTHR37423">
    <property type="entry name" value="SOLUBLE LYTIC MUREIN TRANSGLYCOSYLASE-RELATED"/>
    <property type="match status" value="1"/>
</dbReference>
<dbReference type="Gene3D" id="1.25.40.10">
    <property type="entry name" value="Tetratricopeptide repeat domain"/>
    <property type="match status" value="1"/>
</dbReference>
<comment type="subunit">
    <text evidence="6">Part of the Bam complex.</text>
</comment>
<comment type="caution">
    <text evidence="8">The sequence shown here is derived from an EMBL/GenBank/DDBJ whole genome shotgun (WGS) entry which is preliminary data.</text>
</comment>
<gene>
    <name evidence="6" type="primary">bamD</name>
    <name evidence="8" type="ORF">N788_06290</name>
</gene>
<keyword evidence="2 6" id="KW-0472">Membrane</keyword>
<reference evidence="9" key="1">
    <citation type="submission" date="2013-08" db="EMBL/GenBank/DDBJ databases">
        <title>Genome sequencing of Arenimonas donghaensis.</title>
        <authorList>
            <person name="Chen F."/>
            <person name="Wang G."/>
        </authorList>
    </citation>
    <scope>NUCLEOTIDE SEQUENCE [LARGE SCALE GENOMIC DNA]</scope>
    <source>
        <strain evidence="9">HO3-R19</strain>
    </source>
</reference>
<dbReference type="SUPFAM" id="SSF48452">
    <property type="entry name" value="TPR-like"/>
    <property type="match status" value="1"/>
</dbReference>
<keyword evidence="4 6" id="KW-0998">Cell outer membrane</keyword>
<evidence type="ECO:0000313" key="8">
    <source>
        <dbReference type="EMBL" id="KFL35878.1"/>
    </source>
</evidence>
<evidence type="ECO:0000256" key="4">
    <source>
        <dbReference type="ARBA" id="ARBA00023237"/>
    </source>
</evidence>
<organism evidence="8 9">
    <name type="scientific">Arenimonas donghaensis DSM 18148 = HO3-R19</name>
    <dbReference type="NCBI Taxonomy" id="1121014"/>
    <lineage>
        <taxon>Bacteria</taxon>
        <taxon>Pseudomonadati</taxon>
        <taxon>Pseudomonadota</taxon>
        <taxon>Gammaproteobacteria</taxon>
        <taxon>Lysobacterales</taxon>
        <taxon>Lysobacteraceae</taxon>
        <taxon>Arenimonas</taxon>
    </lineage>
</organism>